<sequence>MDGIFFLMLRRLRAPIIMLISIYAIAVLGLVLIPGIDGNGKPYHIDFFHAFYFISYTATSIGFGEIPHPFTYQQRLWVLLCIYLAVTGWAYAIGSIFGLMRDESLRKAIAHARFGRKVRRISEPFYLICGYGQTARILCKVLDDLDIRFVILELREERINDIALANFHYDTPSFAGDAANPELLKIAGIEHPHCIGIVGITGNEEANLAIAISAYVLRPQILSICRSRNRSVAENMASFGTNKVINLFETVGRKFARRLQQPNVAQLCDVLADFPGNPIATEPQPPVGHWVIVGFGRFGAAVYQALLAAGCSVTVIDPEPQAQLPPDCFIHALGVDAASLKQAGIEHAVGLLVSHDNDANNLSALATAREINPQLFTVARQNLTHNHILFTAFKPNITSIRAQIIAHECLRAMENPLLADAMALISQQSEAWAAQLLPQLLELCKGKVPEIWRIQFNARNASAVHAMLAQPLPPLRIEHYTHDALNHGDSLRCLALLHRHAGTDTLLPTGDTPLYFGDELLFIGNHHARLAHTAVQESISLLDYIRTGQEQPQSWLFRRIAQYRQDQKNPPLSIAEQGAD</sequence>
<dbReference type="SUPFAM" id="SSF51735">
    <property type="entry name" value="NAD(P)-binding Rossmann-fold domains"/>
    <property type="match status" value="2"/>
</dbReference>
<accession>A0A7D5V6U5</accession>
<keyword evidence="4" id="KW-1185">Reference proteome</keyword>
<dbReference type="RefSeq" id="WP_180307322.1">
    <property type="nucleotide sequence ID" value="NZ_CP058952.1"/>
</dbReference>
<dbReference type="GO" id="GO:0006813">
    <property type="term" value="P:potassium ion transport"/>
    <property type="evidence" value="ECO:0007669"/>
    <property type="project" value="InterPro"/>
</dbReference>
<evidence type="ECO:0000313" key="4">
    <source>
        <dbReference type="Proteomes" id="UP000510822"/>
    </source>
</evidence>
<evidence type="ECO:0000259" key="2">
    <source>
        <dbReference type="Pfam" id="PF02254"/>
    </source>
</evidence>
<protein>
    <submittedName>
        <fullName evidence="3">NAD-binding protein</fullName>
    </submittedName>
</protein>
<feature type="transmembrane region" description="Helical" evidence="1">
    <location>
        <begin position="12"/>
        <end position="35"/>
    </location>
</feature>
<dbReference type="EMBL" id="CP058952">
    <property type="protein sequence ID" value="QLI80177.1"/>
    <property type="molecule type" value="Genomic_DNA"/>
</dbReference>
<dbReference type="InterPro" id="IPR036291">
    <property type="entry name" value="NAD(P)-bd_dom_sf"/>
</dbReference>
<organism evidence="3 4">
    <name type="scientific">Chitinibacter fontanus</name>
    <dbReference type="NCBI Taxonomy" id="1737446"/>
    <lineage>
        <taxon>Bacteria</taxon>
        <taxon>Pseudomonadati</taxon>
        <taxon>Pseudomonadota</taxon>
        <taxon>Betaproteobacteria</taxon>
        <taxon>Neisseriales</taxon>
        <taxon>Chitinibacteraceae</taxon>
        <taxon>Chitinibacter</taxon>
    </lineage>
</organism>
<dbReference type="AlphaFoldDB" id="A0A7D5V6U5"/>
<dbReference type="InterPro" id="IPR050721">
    <property type="entry name" value="Trk_Ktr_HKT_K-transport"/>
</dbReference>
<evidence type="ECO:0000256" key="1">
    <source>
        <dbReference type="SAM" id="Phobius"/>
    </source>
</evidence>
<gene>
    <name evidence="3" type="ORF">HZU75_00720</name>
</gene>
<dbReference type="SUPFAM" id="SSF81324">
    <property type="entry name" value="Voltage-gated potassium channels"/>
    <property type="match status" value="1"/>
</dbReference>
<dbReference type="Proteomes" id="UP000510822">
    <property type="component" value="Chromosome"/>
</dbReference>
<evidence type="ECO:0000313" key="3">
    <source>
        <dbReference type="EMBL" id="QLI80177.1"/>
    </source>
</evidence>
<feature type="transmembrane region" description="Helical" evidence="1">
    <location>
        <begin position="76"/>
        <end position="100"/>
    </location>
</feature>
<feature type="domain" description="RCK N-terminal" evidence="2">
    <location>
        <begin position="126"/>
        <end position="246"/>
    </location>
</feature>
<keyword evidence="1" id="KW-0472">Membrane</keyword>
<dbReference type="Gene3D" id="1.10.287.70">
    <property type="match status" value="1"/>
</dbReference>
<feature type="transmembrane region" description="Helical" evidence="1">
    <location>
        <begin position="47"/>
        <end position="64"/>
    </location>
</feature>
<dbReference type="Pfam" id="PF02254">
    <property type="entry name" value="TrkA_N"/>
    <property type="match status" value="2"/>
</dbReference>
<keyword evidence="1" id="KW-1133">Transmembrane helix</keyword>
<name>A0A7D5V6U5_9NEIS</name>
<keyword evidence="1" id="KW-0812">Transmembrane</keyword>
<dbReference type="PANTHER" id="PTHR43833">
    <property type="entry name" value="POTASSIUM CHANNEL PROTEIN 2-RELATED-RELATED"/>
    <property type="match status" value="1"/>
</dbReference>
<dbReference type="Gene3D" id="3.40.50.720">
    <property type="entry name" value="NAD(P)-binding Rossmann-like Domain"/>
    <property type="match status" value="2"/>
</dbReference>
<feature type="domain" description="RCK N-terminal" evidence="2">
    <location>
        <begin position="291"/>
        <end position="389"/>
    </location>
</feature>
<proteinExistence type="predicted"/>
<dbReference type="InterPro" id="IPR003148">
    <property type="entry name" value="RCK_N"/>
</dbReference>
<reference evidence="3 4" key="1">
    <citation type="journal article" date="2016" name="Int. J. Syst. Evol. Microbiol.">
        <title>Chitinibacter fontanus sp. nov., isolated from a spring.</title>
        <authorList>
            <person name="Sheu S.Y."/>
            <person name="Li Y.S."/>
            <person name="Young C.C."/>
            <person name="Chen W.M."/>
        </authorList>
    </citation>
    <scope>NUCLEOTIDE SEQUENCE [LARGE SCALE GENOMIC DNA]</scope>
    <source>
        <strain evidence="3 4">STM-7</strain>
    </source>
</reference>
<dbReference type="KEGG" id="cfon:HZU75_00720"/>